<comment type="function">
    <text evidence="9">Catalyzes the condensation of ATP and 5-phosphoribose 1-diphosphate to form N'-(5'-phosphoribosyl)-ATP (PR-ATP). Has a crucial role in the pathway because the rate of histidine biosynthesis seems to be controlled primarily by regulation of HisG enzymatic activity.</text>
</comment>
<evidence type="ECO:0000256" key="5">
    <source>
        <dbReference type="ARBA" id="ARBA00022605"/>
    </source>
</evidence>
<dbReference type="RefSeq" id="WP_186787044.1">
    <property type="nucleotide sequence ID" value="NZ_MKGN01000010.1"/>
</dbReference>
<evidence type="ECO:0000256" key="1">
    <source>
        <dbReference type="ARBA" id="ARBA00000915"/>
    </source>
</evidence>
<dbReference type="UniPathway" id="UPA00031">
    <property type="reaction ID" value="UER00006"/>
</dbReference>
<evidence type="ECO:0000256" key="10">
    <source>
        <dbReference type="NCBIfam" id="TIGR00070"/>
    </source>
</evidence>
<dbReference type="InterPro" id="IPR001348">
    <property type="entry name" value="ATP_PRibTrfase_HisG"/>
</dbReference>
<dbReference type="InterPro" id="IPR013820">
    <property type="entry name" value="ATP_PRibTrfase_cat"/>
</dbReference>
<dbReference type="EMBL" id="MKGN01000010">
    <property type="protein sequence ID" value="PHN16295.1"/>
    <property type="molecule type" value="Genomic_DNA"/>
</dbReference>
<evidence type="ECO:0000313" key="12">
    <source>
        <dbReference type="EMBL" id="PHN16232.1"/>
    </source>
</evidence>
<keyword evidence="14" id="KW-1185">Reference proteome</keyword>
<evidence type="ECO:0000313" key="13">
    <source>
        <dbReference type="EMBL" id="PHN16295.1"/>
    </source>
</evidence>
<dbReference type="Pfam" id="PF01634">
    <property type="entry name" value="HisG"/>
    <property type="match status" value="1"/>
</dbReference>
<evidence type="ECO:0000256" key="3">
    <source>
        <dbReference type="ARBA" id="ARBA00011946"/>
    </source>
</evidence>
<accession>A0A2G0V740</accession>
<dbReference type="Gene3D" id="3.40.190.10">
    <property type="entry name" value="Periplasmic binding protein-like II"/>
    <property type="match status" value="2"/>
</dbReference>
<organism evidence="13 14">
    <name type="scientific">Candidatus Tremblayella phenacoccinincola</name>
    <dbReference type="NCBI Taxonomy" id="1010676"/>
    <lineage>
        <taxon>Bacteria</taxon>
        <taxon>Pseudomonadati</taxon>
        <taxon>Pseudomonadota</taxon>
        <taxon>Betaproteobacteria</taxon>
        <taxon>Candidatus Tremblayella</taxon>
    </lineage>
</organism>
<dbReference type="EMBL" id="MKGN01000018">
    <property type="protein sequence ID" value="PHN16232.1"/>
    <property type="molecule type" value="Genomic_DNA"/>
</dbReference>
<name>A0A2G0V740_9PROT</name>
<comment type="pathway">
    <text evidence="2">Amino-acid biosynthesis; L-histidine biosynthesis; L-histidine from 5-phospho-alpha-D-ribose 1-diphosphate: step 1/9.</text>
</comment>
<dbReference type="InterPro" id="IPR018198">
    <property type="entry name" value="ATP_PRibTrfase_CS"/>
</dbReference>
<evidence type="ECO:0000313" key="14">
    <source>
        <dbReference type="Proteomes" id="UP000222818"/>
    </source>
</evidence>
<keyword evidence="5" id="KW-0028">Amino-acid biosynthesis</keyword>
<proteinExistence type="predicted"/>
<evidence type="ECO:0000256" key="9">
    <source>
        <dbReference type="ARBA" id="ARBA00024861"/>
    </source>
</evidence>
<evidence type="ECO:0000259" key="11">
    <source>
        <dbReference type="Pfam" id="PF01634"/>
    </source>
</evidence>
<evidence type="ECO:0000256" key="2">
    <source>
        <dbReference type="ARBA" id="ARBA00004667"/>
    </source>
</evidence>
<dbReference type="EC" id="2.4.2.17" evidence="3 10"/>
<dbReference type="AlphaFoldDB" id="A0A2G0V740"/>
<dbReference type="Proteomes" id="UP000222818">
    <property type="component" value="Unassembled WGS sequence"/>
</dbReference>
<dbReference type="PANTHER" id="PTHR21403:SF8">
    <property type="entry name" value="ATP PHOSPHORIBOSYLTRANSFERASE"/>
    <property type="match status" value="1"/>
</dbReference>
<protein>
    <recommendedName>
        <fullName evidence="4 10">ATP phosphoribosyltransferase</fullName>
        <ecNumber evidence="3 10">2.4.2.17</ecNumber>
    </recommendedName>
</protein>
<dbReference type="NCBIfam" id="TIGR00070">
    <property type="entry name" value="hisG"/>
    <property type="match status" value="1"/>
</dbReference>
<evidence type="ECO:0000256" key="8">
    <source>
        <dbReference type="ARBA" id="ARBA00023102"/>
    </source>
</evidence>
<dbReference type="PROSITE" id="PS01316">
    <property type="entry name" value="ATP_P_PHORIBOSYLTR"/>
    <property type="match status" value="1"/>
</dbReference>
<gene>
    <name evidence="13" type="primary">hisG_A</name>
    <name evidence="12" type="synonym">hisG_B</name>
    <name evidence="13" type="ORF">TPPER_00097</name>
    <name evidence="12" type="ORF">TPPER_00179</name>
</gene>
<reference evidence="13 14" key="1">
    <citation type="journal article" date="2017" name="ISME J.">
        <title>Tremblaya phenacola PPER: an evolutionary beta-gammaproteobacterium collage.</title>
        <authorList>
            <person name="Gil R."/>
            <person name="Vargas-Chavez C."/>
            <person name="Lopez-Madrigal S."/>
            <person name="Santos-Garcia D."/>
            <person name="Latorre A."/>
            <person name="Moya A."/>
        </authorList>
    </citation>
    <scope>NUCLEOTIDE SEQUENCE [LARGE SCALE GENOMIC DNA]</scope>
    <source>
        <strain evidence="13 14">PPER</strain>
    </source>
</reference>
<evidence type="ECO:0000256" key="6">
    <source>
        <dbReference type="ARBA" id="ARBA00022676"/>
    </source>
</evidence>
<keyword evidence="8" id="KW-0368">Histidine biosynthesis</keyword>
<feature type="domain" description="ATP phosphoribosyltransferase catalytic" evidence="11">
    <location>
        <begin position="53"/>
        <end position="197"/>
    </location>
</feature>
<sequence>MNYLTLTIALQRSGRLSNKSTYLVSYYKTKQAYNIRKLILSSNHKAVRIMFVRDDDIPNLILTKTVDLGIIGKNVFEEQSFRFIIYRKLVNYYIIYSLKFSSCRLSLAFPLGEPWTGISCLDGKKVATSYPYILKHYLKRYSISYILYYITGSVEVAYSSGLSDIIFDVVSTGSTLFVNGLYEAKIVYYSHAYLIQCLPKISNNKLLLVNRFKNSIYNIKRPKAYIFISSWFIYRKLVKIIQRYIKANVYNIASLNNKSIWVLFQLYR</sequence>
<keyword evidence="6 13" id="KW-0328">Glycosyltransferase</keyword>
<keyword evidence="7 13" id="KW-0808">Transferase</keyword>
<dbReference type="PANTHER" id="PTHR21403">
    <property type="entry name" value="ATP PHOSPHORIBOSYLTRANSFERASE ATP-PRTASE"/>
    <property type="match status" value="1"/>
</dbReference>
<dbReference type="GO" id="GO:0000105">
    <property type="term" value="P:L-histidine biosynthetic process"/>
    <property type="evidence" value="ECO:0007669"/>
    <property type="project" value="UniProtKB-UniRule"/>
</dbReference>
<dbReference type="GO" id="GO:0003879">
    <property type="term" value="F:ATP phosphoribosyltransferase activity"/>
    <property type="evidence" value="ECO:0007669"/>
    <property type="project" value="UniProtKB-UniRule"/>
</dbReference>
<evidence type="ECO:0000256" key="7">
    <source>
        <dbReference type="ARBA" id="ARBA00022679"/>
    </source>
</evidence>
<dbReference type="SUPFAM" id="SSF53850">
    <property type="entry name" value="Periplasmic binding protein-like II"/>
    <property type="match status" value="1"/>
</dbReference>
<comment type="catalytic activity">
    <reaction evidence="1">
        <text>1-(5-phospho-beta-D-ribosyl)-ATP + diphosphate = 5-phospho-alpha-D-ribose 1-diphosphate + ATP</text>
        <dbReference type="Rhea" id="RHEA:18473"/>
        <dbReference type="ChEBI" id="CHEBI:30616"/>
        <dbReference type="ChEBI" id="CHEBI:33019"/>
        <dbReference type="ChEBI" id="CHEBI:58017"/>
        <dbReference type="ChEBI" id="CHEBI:73183"/>
        <dbReference type="EC" id="2.4.2.17"/>
    </reaction>
</comment>
<dbReference type="GO" id="GO:0005737">
    <property type="term" value="C:cytoplasm"/>
    <property type="evidence" value="ECO:0007669"/>
    <property type="project" value="InterPro"/>
</dbReference>
<comment type="caution">
    <text evidence="13">The sequence shown here is derived from an EMBL/GenBank/DDBJ whole genome shotgun (WGS) entry which is preliminary data.</text>
</comment>
<evidence type="ECO:0000256" key="4">
    <source>
        <dbReference type="ARBA" id="ARBA00020998"/>
    </source>
</evidence>